<dbReference type="EMBL" id="JH413850">
    <property type="protein sequence ID" value="EHL29082.1"/>
    <property type="molecule type" value="Genomic_DNA"/>
</dbReference>
<protein>
    <submittedName>
        <fullName evidence="1">Uncharacterized protein</fullName>
    </submittedName>
</protein>
<keyword evidence="2" id="KW-1185">Reference proteome</keyword>
<accession>G9EUT2</accession>
<dbReference type="STRING" id="658187.LDG_9082"/>
<dbReference type="HOGENOM" id="CLU_3253449_0_0_6"/>
<evidence type="ECO:0000313" key="1">
    <source>
        <dbReference type="EMBL" id="EHL29082.1"/>
    </source>
</evidence>
<proteinExistence type="predicted"/>
<gene>
    <name evidence="1" type="ORF">LDG_9082</name>
</gene>
<evidence type="ECO:0000313" key="2">
    <source>
        <dbReference type="Proteomes" id="UP000002770"/>
    </source>
</evidence>
<sequence length="42" mass="4058">MRIGAAGVTSGLLDTVGDGLSKSAVGRGRSSVSVGLAKVLVD</sequence>
<name>G9EUT2_9GAMM</name>
<organism evidence="1 2">
    <name type="scientific">Legionella drancourtii LLAP12</name>
    <dbReference type="NCBI Taxonomy" id="658187"/>
    <lineage>
        <taxon>Bacteria</taxon>
        <taxon>Pseudomonadati</taxon>
        <taxon>Pseudomonadota</taxon>
        <taxon>Gammaproteobacteria</taxon>
        <taxon>Legionellales</taxon>
        <taxon>Legionellaceae</taxon>
        <taxon>Legionella</taxon>
    </lineage>
</organism>
<reference evidence="1 2" key="1">
    <citation type="journal article" date="2011" name="BMC Genomics">
        <title>Insight into cross-talk between intra-amoebal pathogens.</title>
        <authorList>
            <person name="Gimenez G."/>
            <person name="Bertelli C."/>
            <person name="Moliner C."/>
            <person name="Robert C."/>
            <person name="Raoult D."/>
            <person name="Fournier P.E."/>
            <person name="Greub G."/>
        </authorList>
    </citation>
    <scope>NUCLEOTIDE SEQUENCE [LARGE SCALE GENOMIC DNA]</scope>
    <source>
        <strain evidence="1 2">LLAP12</strain>
    </source>
</reference>
<dbReference type="InParanoid" id="G9EUT2"/>
<dbReference type="Proteomes" id="UP000002770">
    <property type="component" value="Unassembled WGS sequence"/>
</dbReference>
<dbReference type="AlphaFoldDB" id="G9EUT2"/>